<dbReference type="Ensembl" id="ENSABRT00000018205.1">
    <property type="protein sequence ID" value="ENSABRP00000012680.1"/>
    <property type="gene ID" value="ENSABRG00000011373.1"/>
</dbReference>
<evidence type="ECO:0000256" key="6">
    <source>
        <dbReference type="ARBA" id="ARBA00023004"/>
    </source>
</evidence>
<dbReference type="GO" id="GO:0016651">
    <property type="term" value="F:oxidoreductase activity, acting on NAD(P)H"/>
    <property type="evidence" value="ECO:0007669"/>
    <property type="project" value="TreeGrafter"/>
</dbReference>
<evidence type="ECO:0000256" key="5">
    <source>
        <dbReference type="ARBA" id="ARBA00023002"/>
    </source>
</evidence>
<evidence type="ECO:0000313" key="10">
    <source>
        <dbReference type="Proteomes" id="UP000694426"/>
    </source>
</evidence>
<dbReference type="PANTHER" id="PTHR43557:SF7">
    <property type="entry name" value="RIESKE DOMAIN-CONTAINING PROTEIN"/>
    <property type="match status" value="1"/>
</dbReference>
<dbReference type="InterPro" id="IPR050446">
    <property type="entry name" value="FAD-oxidoreductase/Apoptosis"/>
</dbReference>
<reference evidence="9" key="2">
    <citation type="submission" date="2025-09" db="UniProtKB">
        <authorList>
            <consortium name="Ensembl"/>
        </authorList>
    </citation>
    <scope>IDENTIFICATION</scope>
</reference>
<feature type="domain" description="Rieske" evidence="8">
    <location>
        <begin position="1"/>
        <end position="79"/>
    </location>
</feature>
<dbReference type="PANTHER" id="PTHR43557">
    <property type="entry name" value="APOPTOSIS-INDUCING FACTOR 1"/>
    <property type="match status" value="1"/>
</dbReference>
<dbReference type="InterPro" id="IPR017941">
    <property type="entry name" value="Rieske_2Fe-2S"/>
</dbReference>
<name>A0A8B9C180_9AVES</name>
<evidence type="ECO:0000256" key="4">
    <source>
        <dbReference type="ARBA" id="ARBA00022827"/>
    </source>
</evidence>
<keyword evidence="4" id="KW-0274">FAD</keyword>
<evidence type="ECO:0000256" key="1">
    <source>
        <dbReference type="ARBA" id="ARBA00022630"/>
    </source>
</evidence>
<dbReference type="InterPro" id="IPR036188">
    <property type="entry name" value="FAD/NAD-bd_sf"/>
</dbReference>
<dbReference type="InterPro" id="IPR023753">
    <property type="entry name" value="FAD/NAD-binding_dom"/>
</dbReference>
<dbReference type="Proteomes" id="UP000694426">
    <property type="component" value="Unplaced"/>
</dbReference>
<dbReference type="GO" id="GO:0051537">
    <property type="term" value="F:2 iron, 2 sulfur cluster binding"/>
    <property type="evidence" value="ECO:0007669"/>
    <property type="project" value="UniProtKB-KW"/>
</dbReference>
<dbReference type="PROSITE" id="PS51296">
    <property type="entry name" value="RIESKE"/>
    <property type="match status" value="1"/>
</dbReference>
<dbReference type="PRINTS" id="PR00469">
    <property type="entry name" value="PNDRDTASEII"/>
</dbReference>
<keyword evidence="5" id="KW-0560">Oxidoreductase</keyword>
<evidence type="ECO:0000259" key="8">
    <source>
        <dbReference type="PROSITE" id="PS51296"/>
    </source>
</evidence>
<evidence type="ECO:0000256" key="3">
    <source>
        <dbReference type="ARBA" id="ARBA00022723"/>
    </source>
</evidence>
<dbReference type="AlphaFoldDB" id="A0A8B9C180"/>
<keyword evidence="1" id="KW-0285">Flavoprotein</keyword>
<dbReference type="GeneTree" id="ENSGT00940000164941"/>
<dbReference type="CDD" id="cd03478">
    <property type="entry name" value="Rieske_AIFL_N"/>
    <property type="match status" value="1"/>
</dbReference>
<dbReference type="Gene3D" id="3.50.50.60">
    <property type="entry name" value="FAD/NAD(P)-binding domain"/>
    <property type="match status" value="2"/>
</dbReference>
<sequence length="474" mass="51819">MVAGHPVLLVRNKKEFSALGSRCPHYGAPLSKGVLRGHRLRCPWHGACFNIKTGDIEEYPSLDCLPCFKVRLEDGKVFVTAKKKVLTLPAATKHNQHLELGVAALVCAETLRQEGFTGRIIMATKEKHAPYDKSRLIKVCLQEEQDHARRARGASLIFACFCLQAVSVDFQKQKVHFKDGSSQKYNQLLIATGSHSSFLKVPGADLQNICHLQTPEDSSKILELAAGRNVVVVGASFIGMEAAAFLSDKAAAVSVVEKDEFPFQKTLGPQVGGVCMKMLQNKGVKFYMKTELCELKGKDGKVSHATFAAFVLAPFPAGAFPSSAFLKGTSIARDSSGAILVDLHMRTNIPNVFAAGDVVSFPVALLNGEHSSIHHQQVAEAHGSIAAFNMLKKLKELHTVPFFWTTMLGKSIHYAGRTGQRRKELNRFPAELLIHQLGPGLVNTQPLSRLWERGSCGVYLKQLKLCSSGVRNPV</sequence>
<dbReference type="Gene3D" id="2.102.10.10">
    <property type="entry name" value="Rieske [2Fe-2S] iron-sulphur domain"/>
    <property type="match status" value="1"/>
</dbReference>
<keyword evidence="7" id="KW-0411">Iron-sulfur</keyword>
<protein>
    <recommendedName>
        <fullName evidence="8">Rieske domain-containing protein</fullName>
    </recommendedName>
</protein>
<accession>A0A8B9C180</accession>
<dbReference type="Pfam" id="PF07992">
    <property type="entry name" value="Pyr_redox_2"/>
    <property type="match status" value="1"/>
</dbReference>
<keyword evidence="10" id="KW-1185">Reference proteome</keyword>
<dbReference type="GO" id="GO:0005737">
    <property type="term" value="C:cytoplasm"/>
    <property type="evidence" value="ECO:0007669"/>
    <property type="project" value="TreeGrafter"/>
</dbReference>
<organism evidence="9 10">
    <name type="scientific">Anser brachyrhynchus</name>
    <name type="common">Pink-footed goose</name>
    <dbReference type="NCBI Taxonomy" id="132585"/>
    <lineage>
        <taxon>Eukaryota</taxon>
        <taxon>Metazoa</taxon>
        <taxon>Chordata</taxon>
        <taxon>Craniata</taxon>
        <taxon>Vertebrata</taxon>
        <taxon>Euteleostomi</taxon>
        <taxon>Archelosauria</taxon>
        <taxon>Archosauria</taxon>
        <taxon>Dinosauria</taxon>
        <taxon>Saurischia</taxon>
        <taxon>Theropoda</taxon>
        <taxon>Coelurosauria</taxon>
        <taxon>Aves</taxon>
        <taxon>Neognathae</taxon>
        <taxon>Galloanserae</taxon>
        <taxon>Anseriformes</taxon>
        <taxon>Anatidae</taxon>
        <taxon>Anserinae</taxon>
        <taxon>Anser</taxon>
    </lineage>
</organism>
<dbReference type="GO" id="GO:0046872">
    <property type="term" value="F:metal ion binding"/>
    <property type="evidence" value="ECO:0007669"/>
    <property type="project" value="UniProtKB-KW"/>
</dbReference>
<evidence type="ECO:0000256" key="2">
    <source>
        <dbReference type="ARBA" id="ARBA00022714"/>
    </source>
</evidence>
<keyword evidence="3" id="KW-0479">Metal-binding</keyword>
<evidence type="ECO:0000256" key="7">
    <source>
        <dbReference type="ARBA" id="ARBA00023014"/>
    </source>
</evidence>
<dbReference type="InterPro" id="IPR036922">
    <property type="entry name" value="Rieske_2Fe-2S_sf"/>
</dbReference>
<dbReference type="SUPFAM" id="SSF50022">
    <property type="entry name" value="ISP domain"/>
    <property type="match status" value="1"/>
</dbReference>
<keyword evidence="2" id="KW-0001">2Fe-2S</keyword>
<keyword evidence="6" id="KW-0408">Iron</keyword>
<evidence type="ECO:0000313" key="9">
    <source>
        <dbReference type="Ensembl" id="ENSABRP00000012680.1"/>
    </source>
</evidence>
<dbReference type="PRINTS" id="PR00368">
    <property type="entry name" value="FADPNR"/>
</dbReference>
<dbReference type="Pfam" id="PF00355">
    <property type="entry name" value="Rieske"/>
    <property type="match status" value="1"/>
</dbReference>
<proteinExistence type="predicted"/>
<reference evidence="9" key="1">
    <citation type="submission" date="2025-08" db="UniProtKB">
        <authorList>
            <consortium name="Ensembl"/>
        </authorList>
    </citation>
    <scope>IDENTIFICATION</scope>
</reference>
<dbReference type="SUPFAM" id="SSF51905">
    <property type="entry name" value="FAD/NAD(P)-binding domain"/>
    <property type="match status" value="1"/>
</dbReference>